<dbReference type="Proteomes" id="UP000036426">
    <property type="component" value="Unassembled WGS sequence"/>
</dbReference>
<dbReference type="OrthoDB" id="8595084at2"/>
<accession>A0A0J1GSX8</accession>
<organism evidence="1 2">
    <name type="scientific">Photobacterium aphoticum</name>
    <dbReference type="NCBI Taxonomy" id="754436"/>
    <lineage>
        <taxon>Bacteria</taxon>
        <taxon>Pseudomonadati</taxon>
        <taxon>Pseudomonadota</taxon>
        <taxon>Gammaproteobacteria</taxon>
        <taxon>Vibrionales</taxon>
        <taxon>Vibrionaceae</taxon>
        <taxon>Photobacterium</taxon>
    </lineage>
</organism>
<dbReference type="AlphaFoldDB" id="A0A0J1GSX8"/>
<evidence type="ECO:0000313" key="2">
    <source>
        <dbReference type="Proteomes" id="UP000036426"/>
    </source>
</evidence>
<protein>
    <submittedName>
        <fullName evidence="1">Uncharacterized protein</fullName>
    </submittedName>
</protein>
<dbReference type="RefSeq" id="WP_047872666.1">
    <property type="nucleotide sequence ID" value="NZ_BMYC01000002.1"/>
</dbReference>
<evidence type="ECO:0000313" key="1">
    <source>
        <dbReference type="EMBL" id="KLV02830.1"/>
    </source>
</evidence>
<reference evidence="1 2" key="1">
    <citation type="submission" date="2015-05" db="EMBL/GenBank/DDBJ databases">
        <title>Photobacterium galathea sp. nov.</title>
        <authorList>
            <person name="Machado H."/>
            <person name="Gram L."/>
        </authorList>
    </citation>
    <scope>NUCLEOTIDE SEQUENCE [LARGE SCALE GENOMIC DNA]</scope>
    <source>
        <strain evidence="1 2">DSM 25995</strain>
    </source>
</reference>
<sequence length="95" mass="10753">MPKYQFFCKPDSERREFTYVDMESETFTQEKAQLLNLGFEVEDDVIYGENPEEAVEKFKSNMLAPAGDYANSTVAGGVGTFLIESYKALFGKKKS</sequence>
<keyword evidence="2" id="KW-1185">Reference proteome</keyword>
<comment type="caution">
    <text evidence="1">The sequence shown here is derived from an EMBL/GenBank/DDBJ whole genome shotgun (WGS) entry which is preliminary data.</text>
</comment>
<dbReference type="EMBL" id="LDOV01000003">
    <property type="protein sequence ID" value="KLV02830.1"/>
    <property type="molecule type" value="Genomic_DNA"/>
</dbReference>
<proteinExistence type="predicted"/>
<gene>
    <name evidence="1" type="ORF">ABT58_01890</name>
</gene>
<name>A0A0J1GSX8_9GAMM</name>
<dbReference type="PATRIC" id="fig|754436.4.peg.401"/>